<proteinExistence type="predicted"/>
<evidence type="ECO:0000256" key="1">
    <source>
        <dbReference type="SAM" id="MobiDB-lite"/>
    </source>
</evidence>
<gene>
    <name evidence="2" type="ORF">BSAL_54205c</name>
</gene>
<protein>
    <submittedName>
        <fullName evidence="2">Uncharacterized protein</fullName>
    </submittedName>
</protein>
<accession>A0A0S4IMF8</accession>
<evidence type="ECO:0000313" key="3">
    <source>
        <dbReference type="Proteomes" id="UP000051952"/>
    </source>
</evidence>
<dbReference type="AlphaFoldDB" id="A0A0S4IMF8"/>
<keyword evidence="3" id="KW-1185">Reference proteome</keyword>
<feature type="compositionally biased region" description="Acidic residues" evidence="1">
    <location>
        <begin position="35"/>
        <end position="54"/>
    </location>
</feature>
<dbReference type="VEuPathDB" id="TriTrypDB:BSAL_54205c"/>
<sequence length="235" mass="26543">MLAMVAHLQEYISESPGEPQIQVRMMGIQVRMMGGEDDGDPGEDDGDPGDEDDGDIRSSGCSPMICRCVLMDSASDVIVWGDASQVASCICDIDRSYRFNSPRRRRRGVTVSISFVRPVSVPRRLSVVDVFQLRIFAMRRGASVMLFATVKVKVHFFLLVRENILRRTYYRPRLNPSLTSCFTLCLFQPTTVRCVTWSTTYGWPRVVFCAPRLLSQGRFPRESLLLNRDPPPATP</sequence>
<evidence type="ECO:0000313" key="2">
    <source>
        <dbReference type="EMBL" id="CUE72470.1"/>
    </source>
</evidence>
<name>A0A0S4IMF8_BODSA</name>
<dbReference type="Proteomes" id="UP000051952">
    <property type="component" value="Unassembled WGS sequence"/>
</dbReference>
<reference evidence="3" key="1">
    <citation type="submission" date="2015-09" db="EMBL/GenBank/DDBJ databases">
        <authorList>
            <consortium name="Pathogen Informatics"/>
        </authorList>
    </citation>
    <scope>NUCLEOTIDE SEQUENCE [LARGE SCALE GENOMIC DNA]</scope>
    <source>
        <strain evidence="3">Lake Konstanz</strain>
    </source>
</reference>
<feature type="region of interest" description="Disordered" evidence="1">
    <location>
        <begin position="32"/>
        <end position="56"/>
    </location>
</feature>
<dbReference type="EMBL" id="CYKH01000128">
    <property type="protein sequence ID" value="CUE72470.1"/>
    <property type="molecule type" value="Genomic_DNA"/>
</dbReference>
<organism evidence="2 3">
    <name type="scientific">Bodo saltans</name>
    <name type="common">Flagellated protozoan</name>
    <dbReference type="NCBI Taxonomy" id="75058"/>
    <lineage>
        <taxon>Eukaryota</taxon>
        <taxon>Discoba</taxon>
        <taxon>Euglenozoa</taxon>
        <taxon>Kinetoplastea</taxon>
        <taxon>Metakinetoplastina</taxon>
        <taxon>Eubodonida</taxon>
        <taxon>Bodonidae</taxon>
        <taxon>Bodo</taxon>
    </lineage>
</organism>